<dbReference type="InterPro" id="IPR050250">
    <property type="entry name" value="Macrolide_Exporter_MacB"/>
</dbReference>
<organism evidence="3 4">
    <name type="scientific">Desulfitobacterium chlororespirans DSM 11544</name>
    <dbReference type="NCBI Taxonomy" id="1121395"/>
    <lineage>
        <taxon>Bacteria</taxon>
        <taxon>Bacillati</taxon>
        <taxon>Bacillota</taxon>
        <taxon>Clostridia</taxon>
        <taxon>Eubacteriales</taxon>
        <taxon>Desulfitobacteriaceae</taxon>
        <taxon>Desulfitobacterium</taxon>
    </lineage>
</organism>
<accession>A0A1M7TVX5</accession>
<keyword evidence="1" id="KW-0812">Transmembrane</keyword>
<dbReference type="EMBL" id="FRDN01000008">
    <property type="protein sequence ID" value="SHN74904.1"/>
    <property type="molecule type" value="Genomic_DNA"/>
</dbReference>
<feature type="domain" description="MacB-like periplasmic core" evidence="2">
    <location>
        <begin position="19"/>
        <end position="218"/>
    </location>
</feature>
<evidence type="ECO:0000313" key="4">
    <source>
        <dbReference type="Proteomes" id="UP000184010"/>
    </source>
</evidence>
<reference evidence="4" key="1">
    <citation type="submission" date="2016-12" db="EMBL/GenBank/DDBJ databases">
        <authorList>
            <person name="Varghese N."/>
            <person name="Submissions S."/>
        </authorList>
    </citation>
    <scope>NUCLEOTIDE SEQUENCE [LARGE SCALE GENOMIC DNA]</scope>
    <source>
        <strain evidence="4">DSM 11544</strain>
    </source>
</reference>
<dbReference type="GO" id="GO:0022857">
    <property type="term" value="F:transmembrane transporter activity"/>
    <property type="evidence" value="ECO:0007669"/>
    <property type="project" value="TreeGrafter"/>
</dbReference>
<dbReference type="Pfam" id="PF12704">
    <property type="entry name" value="MacB_PCD"/>
    <property type="match status" value="1"/>
</dbReference>
<evidence type="ECO:0000313" key="3">
    <source>
        <dbReference type="EMBL" id="SHN74904.1"/>
    </source>
</evidence>
<feature type="transmembrane region" description="Helical" evidence="1">
    <location>
        <begin position="308"/>
        <end position="329"/>
    </location>
</feature>
<dbReference type="RefSeq" id="WP_072772967.1">
    <property type="nucleotide sequence ID" value="NZ_FRDN01000008.1"/>
</dbReference>
<dbReference type="GO" id="GO:0005886">
    <property type="term" value="C:plasma membrane"/>
    <property type="evidence" value="ECO:0007669"/>
    <property type="project" value="TreeGrafter"/>
</dbReference>
<dbReference type="PANTHER" id="PTHR30572">
    <property type="entry name" value="MEMBRANE COMPONENT OF TRANSPORTER-RELATED"/>
    <property type="match status" value="1"/>
</dbReference>
<proteinExistence type="predicted"/>
<feature type="transmembrane region" description="Helical" evidence="1">
    <location>
        <begin position="387"/>
        <end position="409"/>
    </location>
</feature>
<evidence type="ECO:0000259" key="2">
    <source>
        <dbReference type="Pfam" id="PF12704"/>
    </source>
</evidence>
<protein>
    <submittedName>
        <fullName evidence="3">MacB-like core domain-containing protein</fullName>
    </submittedName>
</protein>
<dbReference type="STRING" id="1121395.SAMN02745215_02582"/>
<gene>
    <name evidence="3" type="ORF">SAMN02745215_02582</name>
</gene>
<feature type="transmembrane region" description="Helical" evidence="1">
    <location>
        <begin position="259"/>
        <end position="277"/>
    </location>
</feature>
<keyword evidence="4" id="KW-1185">Reference proteome</keyword>
<feature type="transmembrane region" description="Helical" evidence="1">
    <location>
        <begin position="421"/>
        <end position="445"/>
    </location>
</feature>
<feature type="transmembrane region" description="Helical" evidence="1">
    <location>
        <begin position="451"/>
        <end position="469"/>
    </location>
</feature>
<dbReference type="Proteomes" id="UP000184010">
    <property type="component" value="Unassembled WGS sequence"/>
</dbReference>
<sequence length="474" mass="51826">MKPGNTQPSRPQSPKAACLMLALGILLLTVSSVLGESLSAQMTGIYGLHQTHKITAVRQEDAGPVGSGPFSLEKIGQLAQYYLNGHDLAYGTEASATAVYGDNRSPAQVLGVNDRYRQFHTINLIAGSFLTPGHENQQVAVIDEQLARSLFGNYQVTGLEIELYERKFTIIGVTGTDNSLTGSLAARETGTVYIPITKLLELQEGSAITFLEAETRDSGTTGSNTALLEEALTAVGQDPGAFRITDYTMEFLLLNQKNHLRNFLAGVVVLGLLFSLLRKNVRQVYDFLGSRLREKYWGEIFRKDGGRLFYGLVKVVLPLGGMLALWFLIRFPLYIAPENIPQELIDLSFWADLLENRLKASFQGGGYGVLPGEVHLYFLQGIQNWNLLLNLVLGWPLLGWGFYRLSIPLNIPEKGAWKTELFFCTCLISALLLGTGILLAAGMPLAIDGKGIFLVFAAVFLVAGLKDAGSAFKL</sequence>
<dbReference type="InterPro" id="IPR025857">
    <property type="entry name" value="MacB_PCD"/>
</dbReference>
<dbReference type="PANTHER" id="PTHR30572:SF4">
    <property type="entry name" value="ABC TRANSPORTER PERMEASE YTRF"/>
    <property type="match status" value="1"/>
</dbReference>
<name>A0A1M7TVX5_9FIRM</name>
<keyword evidence="1" id="KW-1133">Transmembrane helix</keyword>
<evidence type="ECO:0000256" key="1">
    <source>
        <dbReference type="SAM" id="Phobius"/>
    </source>
</evidence>
<dbReference type="AlphaFoldDB" id="A0A1M7TVX5"/>
<keyword evidence="1" id="KW-0472">Membrane</keyword>